<evidence type="ECO:0000313" key="2">
    <source>
        <dbReference type="Proteomes" id="UP000824120"/>
    </source>
</evidence>
<comment type="caution">
    <text evidence="1">The sequence shown here is derived from an EMBL/GenBank/DDBJ whole genome shotgun (WGS) entry which is preliminary data.</text>
</comment>
<proteinExistence type="predicted"/>
<accession>A0A9J6AJ66</accession>
<keyword evidence="2" id="KW-1185">Reference proteome</keyword>
<dbReference type="OrthoDB" id="1304201at2759"/>
<evidence type="ECO:0000313" key="1">
    <source>
        <dbReference type="EMBL" id="KAG5624662.1"/>
    </source>
</evidence>
<dbReference type="AlphaFoldDB" id="A0A9J6AJ66"/>
<organism evidence="1 2">
    <name type="scientific">Solanum commersonii</name>
    <name type="common">Commerson's wild potato</name>
    <name type="synonym">Commerson's nightshade</name>
    <dbReference type="NCBI Taxonomy" id="4109"/>
    <lineage>
        <taxon>Eukaryota</taxon>
        <taxon>Viridiplantae</taxon>
        <taxon>Streptophyta</taxon>
        <taxon>Embryophyta</taxon>
        <taxon>Tracheophyta</taxon>
        <taxon>Spermatophyta</taxon>
        <taxon>Magnoliopsida</taxon>
        <taxon>eudicotyledons</taxon>
        <taxon>Gunneridae</taxon>
        <taxon>Pentapetalae</taxon>
        <taxon>asterids</taxon>
        <taxon>lamiids</taxon>
        <taxon>Solanales</taxon>
        <taxon>Solanaceae</taxon>
        <taxon>Solanoideae</taxon>
        <taxon>Solaneae</taxon>
        <taxon>Solanum</taxon>
    </lineage>
</organism>
<name>A0A9J6AJ66_SOLCO</name>
<dbReference type="EMBL" id="JACXVP010000002">
    <property type="protein sequence ID" value="KAG5624662.1"/>
    <property type="molecule type" value="Genomic_DNA"/>
</dbReference>
<sequence length="160" mass="18133">MFLVTNRLRSDSTNHPLGIDNCEPFHLIWTIDVKSPARYIPALFQKNGKYFIKDNILMAMQEALSNTGTEWSSSVKMSFIQYPRSPSSSSHSTKEKVFDLVIANSRFQNEEHLVTFCSSVEKTQINYLLLTKSDRGLCKDYKVIPSENLTTQALSNGSSD</sequence>
<gene>
    <name evidence="1" type="ORF">H5410_009880</name>
</gene>
<reference evidence="1 2" key="1">
    <citation type="submission" date="2020-09" db="EMBL/GenBank/DDBJ databases">
        <title>De no assembly of potato wild relative species, Solanum commersonii.</title>
        <authorList>
            <person name="Cho K."/>
        </authorList>
    </citation>
    <scope>NUCLEOTIDE SEQUENCE [LARGE SCALE GENOMIC DNA]</scope>
    <source>
        <strain evidence="1">LZ3.2</strain>
        <tissue evidence="1">Leaf</tissue>
    </source>
</reference>
<protein>
    <submittedName>
        <fullName evidence="1">Uncharacterized protein</fullName>
    </submittedName>
</protein>
<dbReference type="Proteomes" id="UP000824120">
    <property type="component" value="Chromosome 2"/>
</dbReference>